<keyword evidence="6" id="KW-1133">Transmembrane helix</keyword>
<evidence type="ECO:0000256" key="2">
    <source>
        <dbReference type="ARBA" id="ARBA00022692"/>
    </source>
</evidence>
<keyword evidence="10" id="KW-1185">Reference proteome</keyword>
<dbReference type="PROSITE" id="PS00232">
    <property type="entry name" value="CADHERIN_1"/>
    <property type="match status" value="1"/>
</dbReference>
<dbReference type="Gene3D" id="2.60.40.60">
    <property type="entry name" value="Cadherins"/>
    <property type="match status" value="2"/>
</dbReference>
<dbReference type="CDD" id="cd11304">
    <property type="entry name" value="Cadherin_repeat"/>
    <property type="match status" value="2"/>
</dbReference>
<dbReference type="FunFam" id="2.60.40.60:FF:000306">
    <property type="entry name" value="Cadherin 23"/>
    <property type="match status" value="1"/>
</dbReference>
<keyword evidence="7" id="KW-0472">Membrane</keyword>
<dbReference type="KEGG" id="dci:113466578"/>
<dbReference type="RefSeq" id="XP_026677922.1">
    <property type="nucleotide sequence ID" value="XM_026822121.1"/>
</dbReference>
<dbReference type="Proteomes" id="UP000079169">
    <property type="component" value="Unplaced"/>
</dbReference>
<proteinExistence type="predicted"/>
<keyword evidence="5" id="KW-0130">Cell adhesion</keyword>
<dbReference type="SUPFAM" id="SSF49313">
    <property type="entry name" value="Cadherin-like"/>
    <property type="match status" value="2"/>
</dbReference>
<evidence type="ECO:0000259" key="9">
    <source>
        <dbReference type="PROSITE" id="PS50268"/>
    </source>
</evidence>
<dbReference type="PANTHER" id="PTHR24025">
    <property type="entry name" value="DESMOGLEIN FAMILY MEMBER"/>
    <property type="match status" value="1"/>
</dbReference>
<evidence type="ECO:0000256" key="3">
    <source>
        <dbReference type="ARBA" id="ARBA00022737"/>
    </source>
</evidence>
<name>A0A3Q0INV7_DIACI</name>
<keyword evidence="4 8" id="KW-0106">Calcium</keyword>
<evidence type="ECO:0000256" key="6">
    <source>
        <dbReference type="ARBA" id="ARBA00022989"/>
    </source>
</evidence>
<organism evidence="10 11">
    <name type="scientific">Diaphorina citri</name>
    <name type="common">Asian citrus psyllid</name>
    <dbReference type="NCBI Taxonomy" id="121845"/>
    <lineage>
        <taxon>Eukaryota</taxon>
        <taxon>Metazoa</taxon>
        <taxon>Ecdysozoa</taxon>
        <taxon>Arthropoda</taxon>
        <taxon>Hexapoda</taxon>
        <taxon>Insecta</taxon>
        <taxon>Pterygota</taxon>
        <taxon>Neoptera</taxon>
        <taxon>Paraneoptera</taxon>
        <taxon>Hemiptera</taxon>
        <taxon>Sternorrhyncha</taxon>
        <taxon>Psylloidea</taxon>
        <taxon>Psyllidae</taxon>
        <taxon>Diaphorininae</taxon>
        <taxon>Diaphorina</taxon>
    </lineage>
</organism>
<sequence>MKVEGGNGKLDCVTDYNDNAPRFVSPTHNVTIRIPENATVGSAVITVEGTKIATIEAKDEDSGDYGKITYLFIDREEQDKHVLIVKASEDCINPPRIEGNTIDREEQDKHVLIVKASEDCINPPRIEGNVQFDSRDDSLLRLVINVLDINDNAPQFVHKVFTGGVTTDADFGTELLQIKAIDKDLGINARVKYFIIGAIRVSLSEGMENIPQPPFILDEDTGSVFLNFDPQKGMKGYFDFILMANDTGGLTDTAKVVIYLLREDQKVKFVLRQNPPELREKVDVFR</sequence>
<dbReference type="PRINTS" id="PR00205">
    <property type="entry name" value="CADHERIN"/>
</dbReference>
<comment type="subcellular location">
    <subcellularLocation>
        <location evidence="1">Membrane</location>
    </subcellularLocation>
</comment>
<evidence type="ECO:0000313" key="11">
    <source>
        <dbReference type="RefSeq" id="XP_026677922.1"/>
    </source>
</evidence>
<dbReference type="InterPro" id="IPR050971">
    <property type="entry name" value="Cadherin-domain_protein"/>
</dbReference>
<accession>A0A3Q0INV7</accession>
<evidence type="ECO:0000256" key="7">
    <source>
        <dbReference type="ARBA" id="ARBA00023136"/>
    </source>
</evidence>
<feature type="domain" description="Cadherin" evidence="9">
    <location>
        <begin position="26"/>
        <end position="156"/>
    </location>
</feature>
<dbReference type="InterPro" id="IPR015919">
    <property type="entry name" value="Cadherin-like_sf"/>
</dbReference>
<feature type="non-terminal residue" evidence="11">
    <location>
        <position position="286"/>
    </location>
</feature>
<dbReference type="SMART" id="SM00112">
    <property type="entry name" value="CA"/>
    <property type="match status" value="2"/>
</dbReference>
<dbReference type="GO" id="GO:0005886">
    <property type="term" value="C:plasma membrane"/>
    <property type="evidence" value="ECO:0007669"/>
    <property type="project" value="InterPro"/>
</dbReference>
<reference evidence="11" key="1">
    <citation type="submission" date="2025-08" db="UniProtKB">
        <authorList>
            <consortium name="RefSeq"/>
        </authorList>
    </citation>
    <scope>IDENTIFICATION</scope>
</reference>
<keyword evidence="3" id="KW-0677">Repeat</keyword>
<evidence type="ECO:0000256" key="8">
    <source>
        <dbReference type="PROSITE-ProRule" id="PRU00043"/>
    </source>
</evidence>
<dbReference type="STRING" id="121845.A0A3Q0INV7"/>
<evidence type="ECO:0000256" key="1">
    <source>
        <dbReference type="ARBA" id="ARBA00004370"/>
    </source>
</evidence>
<evidence type="ECO:0000256" key="4">
    <source>
        <dbReference type="ARBA" id="ARBA00022837"/>
    </source>
</evidence>
<dbReference type="AlphaFoldDB" id="A0A3Q0INV7"/>
<dbReference type="InterPro" id="IPR002126">
    <property type="entry name" value="Cadherin-like_dom"/>
</dbReference>
<evidence type="ECO:0000256" key="5">
    <source>
        <dbReference type="ARBA" id="ARBA00022889"/>
    </source>
</evidence>
<feature type="domain" description="Cadherin" evidence="9">
    <location>
        <begin position="157"/>
        <end position="278"/>
    </location>
</feature>
<dbReference type="GO" id="GO:0007156">
    <property type="term" value="P:homophilic cell adhesion via plasma membrane adhesion molecules"/>
    <property type="evidence" value="ECO:0007669"/>
    <property type="project" value="InterPro"/>
</dbReference>
<dbReference type="PANTHER" id="PTHR24025:SF31">
    <property type="entry name" value="NEURAL-CADHERIN"/>
    <property type="match status" value="1"/>
</dbReference>
<dbReference type="PROSITE" id="PS50268">
    <property type="entry name" value="CADHERIN_2"/>
    <property type="match status" value="2"/>
</dbReference>
<dbReference type="InterPro" id="IPR020894">
    <property type="entry name" value="Cadherin_CS"/>
</dbReference>
<dbReference type="PaxDb" id="121845-A0A3Q0INV7"/>
<dbReference type="GO" id="GO:0005509">
    <property type="term" value="F:calcium ion binding"/>
    <property type="evidence" value="ECO:0007669"/>
    <property type="project" value="UniProtKB-UniRule"/>
</dbReference>
<protein>
    <submittedName>
        <fullName evidence="11">Cadherin-23-like</fullName>
    </submittedName>
</protein>
<gene>
    <name evidence="11" type="primary">LOC113466578</name>
</gene>
<dbReference type="GO" id="GO:0005911">
    <property type="term" value="C:cell-cell junction"/>
    <property type="evidence" value="ECO:0007669"/>
    <property type="project" value="TreeGrafter"/>
</dbReference>
<dbReference type="GeneID" id="113466578"/>
<evidence type="ECO:0000313" key="10">
    <source>
        <dbReference type="Proteomes" id="UP000079169"/>
    </source>
</evidence>
<keyword evidence="2" id="KW-0812">Transmembrane</keyword>